<feature type="compositionally biased region" description="Basic and acidic residues" evidence="6">
    <location>
        <begin position="281"/>
        <end position="291"/>
    </location>
</feature>
<keyword evidence="2" id="KW-0678">Repressor</keyword>
<keyword evidence="3" id="KW-0805">Transcription regulation</keyword>
<feature type="compositionally biased region" description="Polar residues" evidence="6">
    <location>
        <begin position="39"/>
        <end position="64"/>
    </location>
</feature>
<dbReference type="AlphaFoldDB" id="A0A9P6RIW7"/>
<evidence type="ECO:0000256" key="3">
    <source>
        <dbReference type="ARBA" id="ARBA00023015"/>
    </source>
</evidence>
<sequence length="746" mass="82627">MLEASSLRSRKHPLSPTDTRHSTNTPTTITTAKEKLTTAPTMSNNSGTLISSSGNKLSDDSTAVVTEPKSAVSNGLRNHDDVDMKEASPSGATLPPLNEEAQSDEPLSKSDASGRLSAEDMSGSLLDGALDDVDDMEDVDDEDLDDTEDTEIAHGADDVTERQDGDDEEGIEEEVDDDDDDDDDDDGKQDEEDGIIGGDEANEDLASGNVDDTETPHSEDQEDGDVAMAEHETEGEDDGTPAAHTEDEESEDLEEEGSHAEDEDEDGDGDGDAEEDEEDEQPPKPEVKKDATSYPQKPTLNRPQLIEEELKDSGDELSDLSEFDDTDDSDEELTERSPANGKAGSNMSTATSSAVASRPALGRRKRSLREMSRESKEQDDNVKRVSKGNEEANEQHSDKESESEALEGEDAEEEKADGADEADEEEDLERKQLHMDALEALTTIEVEFATLRDKMYDERMLELDREVEMIDAGTHPELSTLMREIEDKREQRLRIAKAWRTHMGEIAQCEFEIKEYQAHCTFQSKKRDMRNDIITDLGKRKRRVMLELTLASDSRRKNALSDKLSLIRARKHRRAEVSELRAIKEQYGFPASMKPAMISAAELDEDFGALGLSRPIIQSNVSEHGIQHHGRSFAAISSSSPRQMNATIHGSAPRWGGGVSSEYTSPSNYARAEVEIYVDGNRCKVDGIWYKPNDAVAVLDASIGQYSAKYLFVANDEIMLQKMDGSKTRIHINLFRARKLYMQPRP</sequence>
<feature type="compositionally biased region" description="Acidic residues" evidence="6">
    <location>
        <begin position="129"/>
        <end position="150"/>
    </location>
</feature>
<evidence type="ECO:0000313" key="7">
    <source>
        <dbReference type="EMBL" id="KAG0318534.1"/>
    </source>
</evidence>
<reference evidence="7" key="1">
    <citation type="journal article" date="2020" name="Fungal Divers.">
        <title>Resolving the Mortierellaceae phylogeny through synthesis of multi-gene phylogenetics and phylogenomics.</title>
        <authorList>
            <person name="Vandepol N."/>
            <person name="Liber J."/>
            <person name="Desiro A."/>
            <person name="Na H."/>
            <person name="Kennedy M."/>
            <person name="Barry K."/>
            <person name="Grigoriev I.V."/>
            <person name="Miller A.N."/>
            <person name="O'Donnell K."/>
            <person name="Stajich J.E."/>
            <person name="Bonito G."/>
        </authorList>
    </citation>
    <scope>NUCLEOTIDE SEQUENCE</scope>
    <source>
        <strain evidence="7">REB-010B</strain>
    </source>
</reference>
<dbReference type="EMBL" id="JAAAIP010000366">
    <property type="protein sequence ID" value="KAG0318534.1"/>
    <property type="molecule type" value="Genomic_DNA"/>
</dbReference>
<evidence type="ECO:0008006" key="9">
    <source>
        <dbReference type="Google" id="ProtNLM"/>
    </source>
</evidence>
<accession>A0A9P6RIW7</accession>
<evidence type="ECO:0000256" key="4">
    <source>
        <dbReference type="ARBA" id="ARBA00023163"/>
    </source>
</evidence>
<dbReference type="SMART" id="SM01401">
    <property type="entry name" value="Sds3"/>
    <property type="match status" value="1"/>
</dbReference>
<gene>
    <name evidence="7" type="ORF">BGZ99_005609</name>
</gene>
<evidence type="ECO:0000256" key="5">
    <source>
        <dbReference type="ARBA" id="ARBA00023242"/>
    </source>
</evidence>
<feature type="compositionally biased region" description="Acidic residues" evidence="6">
    <location>
        <begin position="306"/>
        <end position="333"/>
    </location>
</feature>
<keyword evidence="4" id="KW-0804">Transcription</keyword>
<evidence type="ECO:0000256" key="1">
    <source>
        <dbReference type="ARBA" id="ARBA00004123"/>
    </source>
</evidence>
<feature type="compositionally biased region" description="Polar residues" evidence="6">
    <location>
        <begin position="293"/>
        <end position="302"/>
    </location>
</feature>
<comment type="caution">
    <text evidence="7">The sequence shown here is derived from an EMBL/GenBank/DDBJ whole genome shotgun (WGS) entry which is preliminary data.</text>
</comment>
<dbReference type="OrthoDB" id="20886at2759"/>
<dbReference type="Proteomes" id="UP000738325">
    <property type="component" value="Unassembled WGS sequence"/>
</dbReference>
<evidence type="ECO:0000256" key="2">
    <source>
        <dbReference type="ARBA" id="ARBA00022491"/>
    </source>
</evidence>
<proteinExistence type="predicted"/>
<keyword evidence="8" id="KW-1185">Reference proteome</keyword>
<name>A0A9P6RIW7_9FUNG</name>
<feature type="compositionally biased region" description="Polar residues" evidence="6">
    <location>
        <begin position="343"/>
        <end position="355"/>
    </location>
</feature>
<comment type="subcellular location">
    <subcellularLocation>
        <location evidence="1">Nucleus</location>
    </subcellularLocation>
</comment>
<feature type="compositionally biased region" description="Acidic residues" evidence="6">
    <location>
        <begin position="246"/>
        <end position="280"/>
    </location>
</feature>
<organism evidence="7 8">
    <name type="scientific">Dissophora globulifera</name>
    <dbReference type="NCBI Taxonomy" id="979702"/>
    <lineage>
        <taxon>Eukaryota</taxon>
        <taxon>Fungi</taxon>
        <taxon>Fungi incertae sedis</taxon>
        <taxon>Mucoromycota</taxon>
        <taxon>Mortierellomycotina</taxon>
        <taxon>Mortierellomycetes</taxon>
        <taxon>Mortierellales</taxon>
        <taxon>Mortierellaceae</taxon>
        <taxon>Dissophora</taxon>
    </lineage>
</organism>
<protein>
    <recommendedName>
        <fullName evidence="9">Sds3-like-domain-containing protein</fullName>
    </recommendedName>
</protein>
<evidence type="ECO:0000256" key="6">
    <source>
        <dbReference type="SAM" id="MobiDB-lite"/>
    </source>
</evidence>
<feature type="compositionally biased region" description="Low complexity" evidence="6">
    <location>
        <begin position="22"/>
        <end position="31"/>
    </location>
</feature>
<evidence type="ECO:0000313" key="8">
    <source>
        <dbReference type="Proteomes" id="UP000738325"/>
    </source>
</evidence>
<feature type="compositionally biased region" description="Acidic residues" evidence="6">
    <location>
        <begin position="403"/>
        <end position="427"/>
    </location>
</feature>
<dbReference type="InterPro" id="IPR013907">
    <property type="entry name" value="Sds3"/>
</dbReference>
<feature type="region of interest" description="Disordered" evidence="6">
    <location>
        <begin position="1"/>
        <end position="429"/>
    </location>
</feature>
<dbReference type="GO" id="GO:0005654">
    <property type="term" value="C:nucleoplasm"/>
    <property type="evidence" value="ECO:0007669"/>
    <property type="project" value="UniProtKB-ARBA"/>
</dbReference>
<feature type="compositionally biased region" description="Basic and acidic residues" evidence="6">
    <location>
        <begin position="77"/>
        <end position="86"/>
    </location>
</feature>
<feature type="compositionally biased region" description="Acidic residues" evidence="6">
    <location>
        <begin position="164"/>
        <end position="194"/>
    </location>
</feature>
<feature type="compositionally biased region" description="Basic and acidic residues" evidence="6">
    <location>
        <begin position="151"/>
        <end position="163"/>
    </location>
</feature>
<dbReference type="GO" id="GO:0010468">
    <property type="term" value="P:regulation of gene expression"/>
    <property type="evidence" value="ECO:0007669"/>
    <property type="project" value="UniProtKB-ARBA"/>
</dbReference>
<keyword evidence="5" id="KW-0539">Nucleus</keyword>
<feature type="compositionally biased region" description="Basic and acidic residues" evidence="6">
    <location>
        <begin position="368"/>
        <end position="402"/>
    </location>
</feature>
<dbReference type="Pfam" id="PF08598">
    <property type="entry name" value="Sds3"/>
    <property type="match status" value="1"/>
</dbReference>